<dbReference type="InterPro" id="IPR045177">
    <property type="entry name" value="FDM1-5/IDN2"/>
</dbReference>
<dbReference type="EMBL" id="ASHM01109433">
    <property type="protein sequence ID" value="PNX69630.1"/>
    <property type="molecule type" value="Genomic_DNA"/>
</dbReference>
<proteinExistence type="predicted"/>
<feature type="non-terminal residue" evidence="3">
    <location>
        <position position="80"/>
    </location>
</feature>
<gene>
    <name evidence="3" type="ORF">L195_g056825</name>
</gene>
<dbReference type="PANTHER" id="PTHR21596:SF3">
    <property type="entry name" value="FACTOR OF DNA METHYLATION 1-RELATED"/>
    <property type="match status" value="1"/>
</dbReference>
<dbReference type="Proteomes" id="UP000236291">
    <property type="component" value="Unassembled WGS sequence"/>
</dbReference>
<sequence length="80" mass="9838">MSLSRMLEEKDKLHNAFVEESRSMQRKAREDVRRILEEQEKMSNELDEKMRKLDSWSRDLNKREVLTDQERQKLDEDKNK</sequence>
<keyword evidence="1" id="KW-0175">Coiled coil</keyword>
<evidence type="ECO:0000313" key="4">
    <source>
        <dbReference type="Proteomes" id="UP000236291"/>
    </source>
</evidence>
<dbReference type="AlphaFoldDB" id="A0A2K3KTM3"/>
<dbReference type="ExpressionAtlas" id="A0A2K3KTM3">
    <property type="expression patterns" value="baseline"/>
</dbReference>
<reference evidence="3 4" key="2">
    <citation type="journal article" date="2017" name="Front. Plant Sci.">
        <title>Gene Classification and Mining of Molecular Markers Useful in Red Clover (Trifolium pratense) Breeding.</title>
        <authorList>
            <person name="Istvanek J."/>
            <person name="Dluhosova J."/>
            <person name="Dluhos P."/>
            <person name="Patkova L."/>
            <person name="Nedelnik J."/>
            <person name="Repkova J."/>
        </authorList>
    </citation>
    <scope>NUCLEOTIDE SEQUENCE [LARGE SCALE GENOMIC DNA]</scope>
    <source>
        <strain evidence="4">cv. Tatra</strain>
        <tissue evidence="3">Young leaves</tissue>
    </source>
</reference>
<evidence type="ECO:0000313" key="3">
    <source>
        <dbReference type="EMBL" id="PNX69630.1"/>
    </source>
</evidence>
<name>A0A2K3KTM3_TRIPR</name>
<feature type="coiled-coil region" evidence="1">
    <location>
        <begin position="25"/>
        <end position="59"/>
    </location>
</feature>
<accession>A0A2K3KTM3</accession>
<protein>
    <submittedName>
        <fullName evidence="3">XH/XS domain protein</fullName>
    </submittedName>
</protein>
<dbReference type="PANTHER" id="PTHR21596">
    <property type="entry name" value="RIBONUCLEASE P SUBUNIT P38"/>
    <property type="match status" value="1"/>
</dbReference>
<evidence type="ECO:0000256" key="2">
    <source>
        <dbReference type="SAM" id="MobiDB-lite"/>
    </source>
</evidence>
<feature type="region of interest" description="Disordered" evidence="2">
    <location>
        <begin position="59"/>
        <end position="80"/>
    </location>
</feature>
<organism evidence="3 4">
    <name type="scientific">Trifolium pratense</name>
    <name type="common">Red clover</name>
    <dbReference type="NCBI Taxonomy" id="57577"/>
    <lineage>
        <taxon>Eukaryota</taxon>
        <taxon>Viridiplantae</taxon>
        <taxon>Streptophyta</taxon>
        <taxon>Embryophyta</taxon>
        <taxon>Tracheophyta</taxon>
        <taxon>Spermatophyta</taxon>
        <taxon>Magnoliopsida</taxon>
        <taxon>eudicotyledons</taxon>
        <taxon>Gunneridae</taxon>
        <taxon>Pentapetalae</taxon>
        <taxon>rosids</taxon>
        <taxon>fabids</taxon>
        <taxon>Fabales</taxon>
        <taxon>Fabaceae</taxon>
        <taxon>Papilionoideae</taxon>
        <taxon>50 kb inversion clade</taxon>
        <taxon>NPAAA clade</taxon>
        <taxon>Hologalegina</taxon>
        <taxon>IRL clade</taxon>
        <taxon>Trifolieae</taxon>
        <taxon>Trifolium</taxon>
    </lineage>
</organism>
<dbReference type="STRING" id="57577.A0A2K3KTM3"/>
<dbReference type="GO" id="GO:0080188">
    <property type="term" value="P:gene silencing by siRNA-directed DNA methylation"/>
    <property type="evidence" value="ECO:0007669"/>
    <property type="project" value="InterPro"/>
</dbReference>
<comment type="caution">
    <text evidence="3">The sequence shown here is derived from an EMBL/GenBank/DDBJ whole genome shotgun (WGS) entry which is preliminary data.</text>
</comment>
<reference evidence="3 4" key="1">
    <citation type="journal article" date="2014" name="Am. J. Bot.">
        <title>Genome assembly and annotation for red clover (Trifolium pratense; Fabaceae).</title>
        <authorList>
            <person name="Istvanek J."/>
            <person name="Jaros M."/>
            <person name="Krenek A."/>
            <person name="Repkova J."/>
        </authorList>
    </citation>
    <scope>NUCLEOTIDE SEQUENCE [LARGE SCALE GENOMIC DNA]</scope>
    <source>
        <strain evidence="4">cv. Tatra</strain>
        <tissue evidence="3">Young leaves</tissue>
    </source>
</reference>
<evidence type="ECO:0000256" key="1">
    <source>
        <dbReference type="SAM" id="Coils"/>
    </source>
</evidence>